<dbReference type="RefSeq" id="WP_033090167.1">
    <property type="nucleotide sequence ID" value="NZ_AP017900.1"/>
</dbReference>
<keyword evidence="4" id="KW-1185">Reference proteome</keyword>
<name>A0A0B8NIQ4_9NOCA</name>
<organism evidence="3 4">
    <name type="scientific">Nocardia seriolae</name>
    <dbReference type="NCBI Taxonomy" id="37332"/>
    <lineage>
        <taxon>Bacteria</taxon>
        <taxon>Bacillati</taxon>
        <taxon>Actinomycetota</taxon>
        <taxon>Actinomycetes</taxon>
        <taxon>Mycobacteriales</taxon>
        <taxon>Nocardiaceae</taxon>
        <taxon>Nocardia</taxon>
    </lineage>
</organism>
<dbReference type="InterPro" id="IPR052164">
    <property type="entry name" value="Anthracycline_SecMetBiosynth"/>
</dbReference>
<protein>
    <recommendedName>
        <fullName evidence="1">VOC domain-containing protein</fullName>
    </recommendedName>
</protein>
<gene>
    <name evidence="2" type="ORF">NS506_03684</name>
    <name evidence="3" type="ORF">NSK11_contig00119-0009</name>
</gene>
<dbReference type="InterPro" id="IPR041581">
    <property type="entry name" value="Glyoxalase_6"/>
</dbReference>
<reference evidence="4" key="1">
    <citation type="submission" date="2015-07" db="EMBL/GenBank/DDBJ databases">
        <title>Nocardia seriolae U-1 whole genome shotgun sequence.</title>
        <authorList>
            <person name="Imajoh M."/>
            <person name="Fukumoto Y."/>
            <person name="Sukeda M."/>
            <person name="Yamane J."/>
            <person name="Yamasaki K."/>
            <person name="Shimizu M."/>
            <person name="Ohnishi K."/>
            <person name="Oshima S."/>
        </authorList>
    </citation>
    <scope>NUCLEOTIDE SEQUENCE [LARGE SCALE GENOMIC DNA]</scope>
    <source>
        <strain evidence="4">U-1</strain>
    </source>
</reference>
<dbReference type="Pfam" id="PF18029">
    <property type="entry name" value="Glyoxalase_6"/>
    <property type="match status" value="1"/>
</dbReference>
<dbReference type="PROSITE" id="PS51819">
    <property type="entry name" value="VOC"/>
    <property type="match status" value="1"/>
</dbReference>
<evidence type="ECO:0000313" key="2">
    <source>
        <dbReference type="EMBL" id="APA97734.1"/>
    </source>
</evidence>
<dbReference type="InterPro" id="IPR029068">
    <property type="entry name" value="Glyas_Bleomycin-R_OHBP_Dase"/>
</dbReference>
<dbReference type="Proteomes" id="UP000037179">
    <property type="component" value="Unassembled WGS sequence"/>
</dbReference>
<dbReference type="Proteomes" id="UP000180166">
    <property type="component" value="Chromosome"/>
</dbReference>
<dbReference type="PANTHER" id="PTHR33993">
    <property type="entry name" value="GLYOXALASE-RELATED"/>
    <property type="match status" value="1"/>
</dbReference>
<dbReference type="CDD" id="cd07247">
    <property type="entry name" value="SgaA_N_like"/>
    <property type="match status" value="1"/>
</dbReference>
<dbReference type="Gene3D" id="3.10.180.10">
    <property type="entry name" value="2,3-Dihydroxybiphenyl 1,2-Dioxygenase, domain 1"/>
    <property type="match status" value="1"/>
</dbReference>
<feature type="domain" description="VOC" evidence="1">
    <location>
        <begin position="4"/>
        <end position="114"/>
    </location>
</feature>
<dbReference type="KEGG" id="nsr:NS506_03684"/>
<dbReference type="EMBL" id="BBYQ01000119">
    <property type="protein sequence ID" value="GAP31573.1"/>
    <property type="molecule type" value="Genomic_DNA"/>
</dbReference>
<reference evidence="3 4" key="2">
    <citation type="journal article" date="2016" name="Genome Announc.">
        <title>Draft Genome Sequence of Erythromycin- and Oxytetracycline-Sensitive Nocardia seriolae Strain U-1 (NBRC 110359).</title>
        <authorList>
            <person name="Imajoh M."/>
            <person name="Sukeda M."/>
            <person name="Shimizu M."/>
            <person name="Yamane J."/>
            <person name="Ohnishi K."/>
            <person name="Oshima S."/>
        </authorList>
    </citation>
    <scope>NUCLEOTIDE SEQUENCE [LARGE SCALE GENOMIC DNA]</scope>
    <source>
        <strain evidence="3 4">U-1</strain>
    </source>
</reference>
<evidence type="ECO:0000313" key="3">
    <source>
        <dbReference type="EMBL" id="GAP31573.1"/>
    </source>
</evidence>
<dbReference type="InterPro" id="IPR037523">
    <property type="entry name" value="VOC_core"/>
</dbReference>
<dbReference type="OrthoDB" id="9793039at2"/>
<dbReference type="AlphaFoldDB" id="A0A0B8NIQ4"/>
<dbReference type="GeneID" id="93376249"/>
<evidence type="ECO:0000313" key="5">
    <source>
        <dbReference type="Proteomes" id="UP000180166"/>
    </source>
</evidence>
<dbReference type="EMBL" id="CP017839">
    <property type="protein sequence ID" value="APA97734.1"/>
    <property type="molecule type" value="Genomic_DNA"/>
</dbReference>
<dbReference type="SUPFAM" id="SSF54593">
    <property type="entry name" value="Glyoxalase/Bleomycin resistance protein/Dihydroxybiphenyl dioxygenase"/>
    <property type="match status" value="1"/>
</dbReference>
<reference evidence="2 5" key="3">
    <citation type="submission" date="2016-10" db="EMBL/GenBank/DDBJ databases">
        <title>Genome sequence of Nocardia seriolae strain EM150506, isolated from Anguila japonica.</title>
        <authorList>
            <person name="Han H.-J."/>
        </authorList>
    </citation>
    <scope>NUCLEOTIDE SEQUENCE [LARGE SCALE GENOMIC DNA]</scope>
    <source>
        <strain evidence="2 5">EM150506</strain>
    </source>
</reference>
<sequence>MTYPVVHWEISGPDAEALRRFYSAAFDWTMTPAGPDYTLVEEVDEGLPGGIMQTGKGIPSYVTVYIRVPDLDAKLAEIQQLGGTVIIKPTPIDDTMSFALFSDPGGAVVGLLQYTTVPRTEKP</sequence>
<evidence type="ECO:0000259" key="1">
    <source>
        <dbReference type="PROSITE" id="PS51819"/>
    </source>
</evidence>
<accession>A0A0B8NIQ4</accession>
<evidence type="ECO:0000313" key="4">
    <source>
        <dbReference type="Proteomes" id="UP000037179"/>
    </source>
</evidence>
<proteinExistence type="predicted"/>